<gene>
    <name evidence="1" type="ORF">SAMN00790413_03606</name>
</gene>
<evidence type="ECO:0000313" key="2">
    <source>
        <dbReference type="Proteomes" id="UP000192582"/>
    </source>
</evidence>
<proteinExistence type="predicted"/>
<accession>A0A1W1UXW5</accession>
<keyword evidence="2" id="KW-1185">Reference proteome</keyword>
<sequence>MRCASWLMARTRTRRPSVTTLHARRPCCLFGQISRMPGEHAPNVGQREETQEALHVIVERHMRAFQFEALTFEGSKQALDSETFLILRLNGAVTAPVLLAMISASSSGVYVRTTFIGCP</sequence>
<dbReference type="EMBL" id="FWWU01000008">
    <property type="protein sequence ID" value="SMB85932.1"/>
    <property type="molecule type" value="Genomic_DNA"/>
</dbReference>
<evidence type="ECO:0000313" key="1">
    <source>
        <dbReference type="EMBL" id="SMB85932.1"/>
    </source>
</evidence>
<organism evidence="1 2">
    <name type="scientific">Deinococcus hopiensis KR-140</name>
    <dbReference type="NCBI Taxonomy" id="695939"/>
    <lineage>
        <taxon>Bacteria</taxon>
        <taxon>Thermotogati</taxon>
        <taxon>Deinococcota</taxon>
        <taxon>Deinococci</taxon>
        <taxon>Deinococcales</taxon>
        <taxon>Deinococcaceae</taxon>
        <taxon>Deinococcus</taxon>
    </lineage>
</organism>
<reference evidence="1 2" key="1">
    <citation type="submission" date="2017-04" db="EMBL/GenBank/DDBJ databases">
        <authorList>
            <person name="Afonso C.L."/>
            <person name="Miller P.J."/>
            <person name="Scott M.A."/>
            <person name="Spackman E."/>
            <person name="Goraichik I."/>
            <person name="Dimitrov K.M."/>
            <person name="Suarez D.L."/>
            <person name="Swayne D.E."/>
        </authorList>
    </citation>
    <scope>NUCLEOTIDE SEQUENCE [LARGE SCALE GENOMIC DNA]</scope>
    <source>
        <strain evidence="1 2">KR-140</strain>
    </source>
</reference>
<name>A0A1W1UXW5_9DEIO</name>
<dbReference type="AlphaFoldDB" id="A0A1W1UXW5"/>
<protein>
    <submittedName>
        <fullName evidence="1">Uncharacterized protein</fullName>
    </submittedName>
</protein>
<dbReference type="Proteomes" id="UP000192582">
    <property type="component" value="Unassembled WGS sequence"/>
</dbReference>